<keyword evidence="1" id="KW-1185">Reference proteome</keyword>
<evidence type="ECO:0000313" key="1">
    <source>
        <dbReference type="Proteomes" id="UP000095287"/>
    </source>
</evidence>
<evidence type="ECO:0000313" key="2">
    <source>
        <dbReference type="WBParaSite" id="L893_g10024.t1"/>
    </source>
</evidence>
<accession>A0A1I7XVX5</accession>
<dbReference type="AlphaFoldDB" id="A0A1I7XVX5"/>
<dbReference type="Proteomes" id="UP000095287">
    <property type="component" value="Unplaced"/>
</dbReference>
<proteinExistence type="predicted"/>
<name>A0A1I7XVX5_9BILA</name>
<sequence>MRCLWKFHIKKVRNPPLRVEEAPLYGSRGMAGDRQKYGVSKREDGRDLFASTLQFYPTTLEVYVLTAIVMANLKA</sequence>
<dbReference type="WBParaSite" id="L893_g10024.t1">
    <property type="protein sequence ID" value="L893_g10024.t1"/>
    <property type="gene ID" value="L893_g10024"/>
</dbReference>
<organism evidence="1 2">
    <name type="scientific">Steinernema glaseri</name>
    <dbReference type="NCBI Taxonomy" id="37863"/>
    <lineage>
        <taxon>Eukaryota</taxon>
        <taxon>Metazoa</taxon>
        <taxon>Ecdysozoa</taxon>
        <taxon>Nematoda</taxon>
        <taxon>Chromadorea</taxon>
        <taxon>Rhabditida</taxon>
        <taxon>Tylenchina</taxon>
        <taxon>Panagrolaimomorpha</taxon>
        <taxon>Strongyloidoidea</taxon>
        <taxon>Steinernematidae</taxon>
        <taxon>Steinernema</taxon>
    </lineage>
</organism>
<reference evidence="2" key="1">
    <citation type="submission" date="2016-11" db="UniProtKB">
        <authorList>
            <consortium name="WormBaseParasite"/>
        </authorList>
    </citation>
    <scope>IDENTIFICATION</scope>
</reference>
<protein>
    <submittedName>
        <fullName evidence="2">Uncharacterized protein</fullName>
    </submittedName>
</protein>